<dbReference type="InterPro" id="IPR001387">
    <property type="entry name" value="Cro/C1-type_HTH"/>
</dbReference>
<dbReference type="GO" id="GO:0003677">
    <property type="term" value="F:DNA binding"/>
    <property type="evidence" value="ECO:0007669"/>
    <property type="project" value="InterPro"/>
</dbReference>
<dbReference type="Gene3D" id="1.10.260.40">
    <property type="entry name" value="lambda repressor-like DNA-binding domains"/>
    <property type="match status" value="1"/>
</dbReference>
<evidence type="ECO:0000313" key="2">
    <source>
        <dbReference type="EMBL" id="CAA9307237.1"/>
    </source>
</evidence>
<name>A0A6J4KIS0_9CHLR</name>
<accession>A0A6J4KIS0</accession>
<sequence length="41" mass="4166">MLERGKRNPSLNVIAALAEGLGLPTTALIPPPKGRAGGDGR</sequence>
<protein>
    <recommendedName>
        <fullName evidence="1">HTH cro/C1-type domain-containing protein</fullName>
    </recommendedName>
</protein>
<dbReference type="CDD" id="cd00093">
    <property type="entry name" value="HTH_XRE"/>
    <property type="match status" value="1"/>
</dbReference>
<proteinExistence type="predicted"/>
<dbReference type="EMBL" id="CADCTR010001681">
    <property type="protein sequence ID" value="CAA9307237.1"/>
    <property type="molecule type" value="Genomic_DNA"/>
</dbReference>
<dbReference type="PROSITE" id="PS50943">
    <property type="entry name" value="HTH_CROC1"/>
    <property type="match status" value="1"/>
</dbReference>
<reference evidence="2" key="1">
    <citation type="submission" date="2020-02" db="EMBL/GenBank/DDBJ databases">
        <authorList>
            <person name="Meier V. D."/>
        </authorList>
    </citation>
    <scope>NUCLEOTIDE SEQUENCE</scope>
    <source>
        <strain evidence="2">AVDCRST_MAG93</strain>
    </source>
</reference>
<dbReference type="SUPFAM" id="SSF47413">
    <property type="entry name" value="lambda repressor-like DNA-binding domains"/>
    <property type="match status" value="1"/>
</dbReference>
<feature type="domain" description="HTH cro/C1-type" evidence="1">
    <location>
        <begin position="2"/>
        <end position="28"/>
    </location>
</feature>
<evidence type="ECO:0000259" key="1">
    <source>
        <dbReference type="PROSITE" id="PS50943"/>
    </source>
</evidence>
<dbReference type="AlphaFoldDB" id="A0A6J4KIS0"/>
<dbReference type="InterPro" id="IPR010982">
    <property type="entry name" value="Lambda_DNA-bd_dom_sf"/>
</dbReference>
<dbReference type="Pfam" id="PF01381">
    <property type="entry name" value="HTH_3"/>
    <property type="match status" value="1"/>
</dbReference>
<gene>
    <name evidence="2" type="ORF">AVDCRST_MAG93-4991</name>
</gene>
<organism evidence="2">
    <name type="scientific">uncultured Chloroflexia bacterium</name>
    <dbReference type="NCBI Taxonomy" id="1672391"/>
    <lineage>
        <taxon>Bacteria</taxon>
        <taxon>Bacillati</taxon>
        <taxon>Chloroflexota</taxon>
        <taxon>Chloroflexia</taxon>
        <taxon>environmental samples</taxon>
    </lineage>
</organism>